<sequence length="212" mass="24528">MPDFLPDFLMGLFIPRPAIEYKPPPDKLLVDKVREPITGVAQYIHLFEDPADTPPKPIIETKADKRSKRHLEKAEVQAYKMEYSIACWNPVENEKATQDPYKTLFVSRINYETSASKLRREFKKFGDIRKVVMVSDRSGKPRGYAFIEYAHKSDMSYAYKKADGIKIDGRRVLVDYERGRTQKSWLPRRLGGGKGDTRKARKKVREESPSKS</sequence>
<dbReference type="PANTHER" id="PTHR13952">
    <property type="entry name" value="U1 SMALL NUCLEAR RIBONUCLEOPROTEIN 70 KD"/>
    <property type="match status" value="1"/>
</dbReference>
<dbReference type="WBParaSite" id="jg14976">
    <property type="protein sequence ID" value="jg14976"/>
    <property type="gene ID" value="jg14976"/>
</dbReference>
<dbReference type="InterPro" id="IPR035979">
    <property type="entry name" value="RBD_domain_sf"/>
</dbReference>
<organism evidence="11 12">
    <name type="scientific">Ditylenchus dipsaci</name>
    <dbReference type="NCBI Taxonomy" id="166011"/>
    <lineage>
        <taxon>Eukaryota</taxon>
        <taxon>Metazoa</taxon>
        <taxon>Ecdysozoa</taxon>
        <taxon>Nematoda</taxon>
        <taxon>Chromadorea</taxon>
        <taxon>Rhabditida</taxon>
        <taxon>Tylenchina</taxon>
        <taxon>Tylenchomorpha</taxon>
        <taxon>Sphaerularioidea</taxon>
        <taxon>Anguinidae</taxon>
        <taxon>Anguininae</taxon>
        <taxon>Ditylenchus</taxon>
    </lineage>
</organism>
<dbReference type="SMART" id="SM00360">
    <property type="entry name" value="RRM"/>
    <property type="match status" value="1"/>
</dbReference>
<evidence type="ECO:0000256" key="7">
    <source>
        <dbReference type="ARBA" id="ARBA00031739"/>
    </source>
</evidence>
<comment type="subcellular location">
    <subcellularLocation>
        <location evidence="1">Nucleus</location>
    </subcellularLocation>
</comment>
<evidence type="ECO:0000256" key="1">
    <source>
        <dbReference type="ARBA" id="ARBA00004123"/>
    </source>
</evidence>
<evidence type="ECO:0000313" key="11">
    <source>
        <dbReference type="Proteomes" id="UP000887574"/>
    </source>
</evidence>
<dbReference type="InterPro" id="IPR000504">
    <property type="entry name" value="RRM_dom"/>
</dbReference>
<dbReference type="AlphaFoldDB" id="A0A915D3B5"/>
<dbReference type="Gene3D" id="3.30.70.330">
    <property type="match status" value="1"/>
</dbReference>
<evidence type="ECO:0000256" key="6">
    <source>
        <dbReference type="ARBA" id="ARBA00023274"/>
    </source>
</evidence>
<dbReference type="InterPro" id="IPR022023">
    <property type="entry name" value="U1snRNP70_N"/>
</dbReference>
<dbReference type="InterPro" id="IPR051183">
    <property type="entry name" value="U1_U11-U12_snRNP_70-35kDa"/>
</dbReference>
<dbReference type="Pfam" id="PF00076">
    <property type="entry name" value="RRM_1"/>
    <property type="match status" value="1"/>
</dbReference>
<keyword evidence="5" id="KW-0539">Nucleus</keyword>
<dbReference type="SUPFAM" id="SSF54928">
    <property type="entry name" value="RNA-binding domain, RBD"/>
    <property type="match status" value="1"/>
</dbReference>
<dbReference type="PROSITE" id="PS50102">
    <property type="entry name" value="RRM"/>
    <property type="match status" value="1"/>
</dbReference>
<dbReference type="GO" id="GO:0030619">
    <property type="term" value="F:U1 snRNA binding"/>
    <property type="evidence" value="ECO:0007669"/>
    <property type="project" value="InterPro"/>
</dbReference>
<dbReference type="FunFam" id="3.30.70.330:FF:000132">
    <property type="entry name" value="Small nuclear ribonucleoprotein U11/U12 subunit 35"/>
    <property type="match status" value="1"/>
</dbReference>
<dbReference type="GO" id="GO:0005685">
    <property type="term" value="C:U1 snRNP"/>
    <property type="evidence" value="ECO:0007669"/>
    <property type="project" value="TreeGrafter"/>
</dbReference>
<dbReference type="InterPro" id="IPR012677">
    <property type="entry name" value="Nucleotide-bd_a/b_plait_sf"/>
</dbReference>
<reference evidence="12" key="1">
    <citation type="submission" date="2022-11" db="UniProtKB">
        <authorList>
            <consortium name="WormBaseParasite"/>
        </authorList>
    </citation>
    <scope>IDENTIFICATION</scope>
</reference>
<dbReference type="GO" id="GO:0071011">
    <property type="term" value="C:precatalytic spliceosome"/>
    <property type="evidence" value="ECO:0007669"/>
    <property type="project" value="TreeGrafter"/>
</dbReference>
<keyword evidence="4 8" id="KW-0694">RNA-binding</keyword>
<accession>A0A915D3B5</accession>
<feature type="region of interest" description="Disordered" evidence="9">
    <location>
        <begin position="184"/>
        <end position="212"/>
    </location>
</feature>
<evidence type="ECO:0000259" key="10">
    <source>
        <dbReference type="PROSITE" id="PS50102"/>
    </source>
</evidence>
<evidence type="ECO:0000256" key="5">
    <source>
        <dbReference type="ARBA" id="ARBA00023242"/>
    </source>
</evidence>
<protein>
    <recommendedName>
        <fullName evidence="2">U1 small nuclear ribonucleoprotein 70 kDa</fullName>
    </recommendedName>
    <alternativeName>
        <fullName evidence="7">U1 snRNP-binding protein homolog</fullName>
    </alternativeName>
    <alternativeName>
        <fullName evidence="3">U11/U12 small nuclear ribonucleoprotein 35 kDa protein</fullName>
    </alternativeName>
</protein>
<evidence type="ECO:0000256" key="8">
    <source>
        <dbReference type="PROSITE-ProRule" id="PRU00176"/>
    </source>
</evidence>
<dbReference type="GO" id="GO:0003729">
    <property type="term" value="F:mRNA binding"/>
    <property type="evidence" value="ECO:0007669"/>
    <property type="project" value="TreeGrafter"/>
</dbReference>
<feature type="domain" description="RRM" evidence="10">
    <location>
        <begin position="102"/>
        <end position="179"/>
    </location>
</feature>
<keyword evidence="6" id="KW-0687">Ribonucleoprotein</keyword>
<dbReference type="Pfam" id="PF12220">
    <property type="entry name" value="U1snRNP70_N"/>
    <property type="match status" value="1"/>
</dbReference>
<dbReference type="Proteomes" id="UP000887574">
    <property type="component" value="Unplaced"/>
</dbReference>
<dbReference type="GO" id="GO:0000398">
    <property type="term" value="P:mRNA splicing, via spliceosome"/>
    <property type="evidence" value="ECO:0007669"/>
    <property type="project" value="TreeGrafter"/>
</dbReference>
<name>A0A915D3B5_9BILA</name>
<dbReference type="CDD" id="cd12236">
    <property type="entry name" value="RRM_snRNP70"/>
    <property type="match status" value="1"/>
</dbReference>
<evidence type="ECO:0000256" key="4">
    <source>
        <dbReference type="ARBA" id="ARBA00022884"/>
    </source>
</evidence>
<evidence type="ECO:0000256" key="9">
    <source>
        <dbReference type="SAM" id="MobiDB-lite"/>
    </source>
</evidence>
<evidence type="ECO:0000256" key="3">
    <source>
        <dbReference type="ARBA" id="ARBA00021080"/>
    </source>
</evidence>
<keyword evidence="11" id="KW-1185">Reference proteome</keyword>
<evidence type="ECO:0000313" key="12">
    <source>
        <dbReference type="WBParaSite" id="jg14976"/>
    </source>
</evidence>
<evidence type="ECO:0000256" key="2">
    <source>
        <dbReference type="ARBA" id="ARBA00016996"/>
    </source>
</evidence>
<dbReference type="GO" id="GO:0071004">
    <property type="term" value="C:U2-type prespliceosome"/>
    <property type="evidence" value="ECO:0007669"/>
    <property type="project" value="TreeGrafter"/>
</dbReference>
<proteinExistence type="predicted"/>
<dbReference type="PANTHER" id="PTHR13952:SF5">
    <property type="entry name" value="U1 SMALL NUCLEAR RIBONUCLEOPROTEIN 70 KDA"/>
    <property type="match status" value="1"/>
</dbReference>
<dbReference type="InterPro" id="IPR034143">
    <property type="entry name" value="snRNP70_RRM"/>
</dbReference>